<dbReference type="KEGG" id="hro:HELRODRAFT_182905"/>
<reference evidence="2" key="3">
    <citation type="submission" date="2015-06" db="UniProtKB">
        <authorList>
            <consortium name="EnsemblMetazoa"/>
        </authorList>
    </citation>
    <scope>IDENTIFICATION</scope>
</reference>
<dbReference type="EnsemblMetazoa" id="HelroT182905">
    <property type="protein sequence ID" value="HelroP182905"/>
    <property type="gene ID" value="HelroG182905"/>
</dbReference>
<evidence type="ECO:0000313" key="1">
    <source>
        <dbReference type="EMBL" id="ESN90002.1"/>
    </source>
</evidence>
<dbReference type="InParanoid" id="T1FIW9"/>
<dbReference type="CTD" id="20208768"/>
<accession>T1FIW9</accession>
<organism evidence="2 3">
    <name type="scientific">Helobdella robusta</name>
    <name type="common">Californian leech</name>
    <dbReference type="NCBI Taxonomy" id="6412"/>
    <lineage>
        <taxon>Eukaryota</taxon>
        <taxon>Metazoa</taxon>
        <taxon>Spiralia</taxon>
        <taxon>Lophotrochozoa</taxon>
        <taxon>Annelida</taxon>
        <taxon>Clitellata</taxon>
        <taxon>Hirudinea</taxon>
        <taxon>Rhynchobdellida</taxon>
        <taxon>Glossiphoniidae</taxon>
        <taxon>Helobdella</taxon>
    </lineage>
</organism>
<dbReference type="AlphaFoldDB" id="T1FIW9"/>
<dbReference type="RefSeq" id="XP_009031870.1">
    <property type="nucleotide sequence ID" value="XM_009033622.1"/>
</dbReference>
<dbReference type="EMBL" id="AMQM01008462">
    <property type="status" value="NOT_ANNOTATED_CDS"/>
    <property type="molecule type" value="Genomic_DNA"/>
</dbReference>
<reference evidence="1 3" key="2">
    <citation type="journal article" date="2013" name="Nature">
        <title>Insights into bilaterian evolution from three spiralian genomes.</title>
        <authorList>
            <person name="Simakov O."/>
            <person name="Marletaz F."/>
            <person name="Cho S.J."/>
            <person name="Edsinger-Gonzales E."/>
            <person name="Havlak P."/>
            <person name="Hellsten U."/>
            <person name="Kuo D.H."/>
            <person name="Larsson T."/>
            <person name="Lv J."/>
            <person name="Arendt D."/>
            <person name="Savage R."/>
            <person name="Osoegawa K."/>
            <person name="de Jong P."/>
            <person name="Grimwood J."/>
            <person name="Chapman J.A."/>
            <person name="Shapiro H."/>
            <person name="Aerts A."/>
            <person name="Otillar R.P."/>
            <person name="Terry A.Y."/>
            <person name="Boore J.L."/>
            <person name="Grigoriev I.V."/>
            <person name="Lindberg D.R."/>
            <person name="Seaver E.C."/>
            <person name="Weisblat D.A."/>
            <person name="Putnam N.H."/>
            <person name="Rokhsar D.S."/>
        </authorList>
    </citation>
    <scope>NUCLEOTIDE SEQUENCE</scope>
</reference>
<dbReference type="GeneID" id="20208768"/>
<protein>
    <submittedName>
        <fullName evidence="1 2">Uncharacterized protein</fullName>
    </submittedName>
</protein>
<evidence type="ECO:0000313" key="3">
    <source>
        <dbReference type="Proteomes" id="UP000015101"/>
    </source>
</evidence>
<reference evidence="3" key="1">
    <citation type="submission" date="2012-12" db="EMBL/GenBank/DDBJ databases">
        <authorList>
            <person name="Hellsten U."/>
            <person name="Grimwood J."/>
            <person name="Chapman J.A."/>
            <person name="Shapiro H."/>
            <person name="Aerts A."/>
            <person name="Otillar R.P."/>
            <person name="Terry A.Y."/>
            <person name="Boore J.L."/>
            <person name="Simakov O."/>
            <person name="Marletaz F."/>
            <person name="Cho S.-J."/>
            <person name="Edsinger-Gonzales E."/>
            <person name="Havlak P."/>
            <person name="Kuo D.-H."/>
            <person name="Larsson T."/>
            <person name="Lv J."/>
            <person name="Arendt D."/>
            <person name="Savage R."/>
            <person name="Osoegawa K."/>
            <person name="de Jong P."/>
            <person name="Lindberg D.R."/>
            <person name="Seaver E.C."/>
            <person name="Weisblat D.A."/>
            <person name="Putnam N.H."/>
            <person name="Grigoriev I.V."/>
            <person name="Rokhsar D.S."/>
        </authorList>
    </citation>
    <scope>NUCLEOTIDE SEQUENCE</scope>
</reference>
<proteinExistence type="predicted"/>
<dbReference type="PANTHER" id="PTHR14559">
    <property type="entry name" value="CASPASE RECRUITMENT DOMAIN FAMILY"/>
    <property type="match status" value="1"/>
</dbReference>
<dbReference type="Proteomes" id="UP000015101">
    <property type="component" value="Unassembled WGS sequence"/>
</dbReference>
<dbReference type="PANTHER" id="PTHR14559:SF11">
    <property type="entry name" value="SECRETED PROTEIN"/>
    <property type="match status" value="1"/>
</dbReference>
<dbReference type="EMBL" id="KB097783">
    <property type="protein sequence ID" value="ESN90002.1"/>
    <property type="molecule type" value="Genomic_DNA"/>
</dbReference>
<dbReference type="HOGENOM" id="CLU_1857469_0_0_1"/>
<evidence type="ECO:0000313" key="2">
    <source>
        <dbReference type="EnsemblMetazoa" id="HelroP182905"/>
    </source>
</evidence>
<name>T1FIW9_HELRO</name>
<sequence>MNSAREENEKEIDRQTRKCYRKKQEKLSKVRKRIKKWKEKKLKSVKETRKNRCRMHEILFIAKKYSLLSPDLILIFLQIPEVLRSMGPRTSIQIGKNSIEGRAPSYFLIFSSDARVAAKPLSLLPQQPRQPQQPQSSC</sequence>
<keyword evidence="3" id="KW-1185">Reference proteome</keyword>
<gene>
    <name evidence="2" type="primary">20208768</name>
    <name evidence="1" type="ORF">HELRODRAFT_182905</name>
</gene>